<keyword evidence="1" id="KW-0732">Signal</keyword>
<accession>A0ABX3EMS1</accession>
<comment type="caution">
    <text evidence="2">The sequence shown here is derived from an EMBL/GenBank/DDBJ whole genome shotgun (WGS) entry which is preliminary data.</text>
</comment>
<gene>
    <name evidence="2" type="ORF">A3844_18170</name>
</gene>
<dbReference type="PROSITE" id="PS51257">
    <property type="entry name" value="PROKAR_LIPOPROTEIN"/>
    <property type="match status" value="1"/>
</dbReference>
<name>A0ABX3EMS1_9BACL</name>
<evidence type="ECO:0000256" key="1">
    <source>
        <dbReference type="SAM" id="SignalP"/>
    </source>
</evidence>
<proteinExistence type="predicted"/>
<evidence type="ECO:0000313" key="2">
    <source>
        <dbReference type="EMBL" id="OKP84876.1"/>
    </source>
</evidence>
<organism evidence="2 3">
    <name type="scientific">Paenibacillus helianthi</name>
    <dbReference type="NCBI Taxonomy" id="1349432"/>
    <lineage>
        <taxon>Bacteria</taxon>
        <taxon>Bacillati</taxon>
        <taxon>Bacillota</taxon>
        <taxon>Bacilli</taxon>
        <taxon>Bacillales</taxon>
        <taxon>Paenibacillaceae</taxon>
        <taxon>Paenibacillus</taxon>
    </lineage>
</organism>
<dbReference type="Proteomes" id="UP000186058">
    <property type="component" value="Unassembled WGS sequence"/>
</dbReference>
<feature type="signal peptide" evidence="1">
    <location>
        <begin position="1"/>
        <end position="26"/>
    </location>
</feature>
<dbReference type="RefSeq" id="WP_074108180.1">
    <property type="nucleotide sequence ID" value="NZ_LVWI01000049.1"/>
</dbReference>
<evidence type="ECO:0000313" key="3">
    <source>
        <dbReference type="Proteomes" id="UP000186058"/>
    </source>
</evidence>
<feature type="chain" id="PRO_5045343185" description="DUF4363 domain-containing protein" evidence="1">
    <location>
        <begin position="27"/>
        <end position="126"/>
    </location>
</feature>
<dbReference type="EMBL" id="LVWI01000049">
    <property type="protein sequence ID" value="OKP84876.1"/>
    <property type="molecule type" value="Genomic_DNA"/>
</dbReference>
<keyword evidence="3" id="KW-1185">Reference proteome</keyword>
<sequence length="126" mass="13810">MTRFPTLLTASFLALTLILSGCGSKATEDPAKKGANDLISVTNDIKKEIDAGNDTKVKELGPKLEETWATFEDSVKTNYADDYEKIEESLNPEVAATKASQIDSKIVSQLNDNLNKTLTELVQKMK</sequence>
<protein>
    <recommendedName>
        <fullName evidence="4">DUF4363 domain-containing protein</fullName>
    </recommendedName>
</protein>
<reference evidence="2 3" key="1">
    <citation type="submission" date="2016-03" db="EMBL/GenBank/DDBJ databases">
        <authorList>
            <person name="Sant'Anna F.H."/>
            <person name="Ambrosini A."/>
            <person name="Souza R."/>
            <person name="Bach E."/>
            <person name="Fernandes G."/>
            <person name="Balsanelli E."/>
            <person name="Baura V.A."/>
            <person name="Souza E.M."/>
            <person name="Passaglia L."/>
        </authorList>
    </citation>
    <scope>NUCLEOTIDE SEQUENCE [LARGE SCALE GENOMIC DNA]</scope>
    <source>
        <strain evidence="2 3">P26E</strain>
    </source>
</reference>
<evidence type="ECO:0008006" key="4">
    <source>
        <dbReference type="Google" id="ProtNLM"/>
    </source>
</evidence>